<organism evidence="4 5">
    <name type="scientific">Comamonas kerstersii</name>
    <dbReference type="NCBI Taxonomy" id="225992"/>
    <lineage>
        <taxon>Bacteria</taxon>
        <taxon>Pseudomonadati</taxon>
        <taxon>Pseudomonadota</taxon>
        <taxon>Betaproteobacteria</taxon>
        <taxon>Burkholderiales</taxon>
        <taxon>Comamonadaceae</taxon>
        <taxon>Comamonas</taxon>
    </lineage>
</organism>
<evidence type="ECO:0000256" key="2">
    <source>
        <dbReference type="SAM" id="SignalP"/>
    </source>
</evidence>
<feature type="signal peptide" evidence="2">
    <location>
        <begin position="1"/>
        <end position="34"/>
    </location>
</feature>
<accession>A0A1V0BE76</accession>
<evidence type="ECO:0000313" key="5">
    <source>
        <dbReference type="Proteomes" id="UP000242792"/>
    </source>
</evidence>
<feature type="domain" description="Transglycosylase SLT" evidence="3">
    <location>
        <begin position="104"/>
        <end position="195"/>
    </location>
</feature>
<dbReference type="SUPFAM" id="SSF53955">
    <property type="entry name" value="Lysozyme-like"/>
    <property type="match status" value="1"/>
</dbReference>
<dbReference type="OrthoDB" id="92254at2"/>
<comment type="similarity">
    <text evidence="1">Belongs to the transglycosylase Slt family.</text>
</comment>
<protein>
    <submittedName>
        <fullName evidence="4">Lytic transglycosylase</fullName>
    </submittedName>
</protein>
<dbReference type="PROSITE" id="PS51318">
    <property type="entry name" value="TAT"/>
    <property type="match status" value="1"/>
</dbReference>
<dbReference type="Gene3D" id="1.10.530.10">
    <property type="match status" value="1"/>
</dbReference>
<reference evidence="4 5" key="1">
    <citation type="submission" date="2017-03" db="EMBL/GenBank/DDBJ databases">
        <title>Rapid Whole Genome Sequencing of Comamonas kerstersii Causing Continuous ambulatory Peritoneal Dialysis-Associated Peritonitis.</title>
        <authorList>
            <person name="Zheng B."/>
        </authorList>
    </citation>
    <scope>NUCLEOTIDE SEQUENCE [LARGE SCALE GENOMIC DNA]</scope>
    <source>
        <strain evidence="4 5">8943</strain>
    </source>
</reference>
<dbReference type="KEGG" id="cke:B5M06_08090"/>
<gene>
    <name evidence="4" type="ORF">B5M06_08090</name>
</gene>
<dbReference type="EMBL" id="CP020121">
    <property type="protein sequence ID" value="AQZ98227.1"/>
    <property type="molecule type" value="Genomic_DNA"/>
</dbReference>
<name>A0A1V0BE76_9BURK</name>
<dbReference type="Proteomes" id="UP000242792">
    <property type="component" value="Chromosome"/>
</dbReference>
<proteinExistence type="inferred from homology"/>
<feature type="chain" id="PRO_5013387394" evidence="2">
    <location>
        <begin position="35"/>
        <end position="217"/>
    </location>
</feature>
<dbReference type="Pfam" id="PF01464">
    <property type="entry name" value="SLT"/>
    <property type="match status" value="1"/>
</dbReference>
<evidence type="ECO:0000256" key="1">
    <source>
        <dbReference type="ARBA" id="ARBA00007734"/>
    </source>
</evidence>
<dbReference type="InterPro" id="IPR008258">
    <property type="entry name" value="Transglycosylase_SLT_dom_1"/>
</dbReference>
<dbReference type="InterPro" id="IPR023346">
    <property type="entry name" value="Lysozyme-like_dom_sf"/>
</dbReference>
<keyword evidence="2" id="KW-0732">Signal</keyword>
<dbReference type="PANTHER" id="PTHR37423:SF2">
    <property type="entry name" value="MEMBRANE-BOUND LYTIC MUREIN TRANSGLYCOSYLASE C"/>
    <property type="match status" value="1"/>
</dbReference>
<dbReference type="PANTHER" id="PTHR37423">
    <property type="entry name" value="SOLUBLE LYTIC MUREIN TRANSGLYCOSYLASE-RELATED"/>
    <property type="match status" value="1"/>
</dbReference>
<sequence length="217" mass="24291">MRNMLSPSCTVSRRQWLRLAASCAVGSSAASVWAGSQLEEPLADSVRSALSAAVHDPSPPEPVFASTEARMDYLRWLVAISDRLRSRMPDLEVRKEFLQTAWYEAKRAGLDVSLVLGVIQVESSFRKYAVSSAGAIGFMQVMPFWVRLIGDGNPHVLFQTQVNLRFGCVILRHYLDMERGDLFMALGRYNGSRGKSAYPDLVLRAQKQWLYEPESSS</sequence>
<dbReference type="AlphaFoldDB" id="A0A1V0BE76"/>
<evidence type="ECO:0000313" key="4">
    <source>
        <dbReference type="EMBL" id="AQZ98227.1"/>
    </source>
</evidence>
<evidence type="ECO:0000259" key="3">
    <source>
        <dbReference type="Pfam" id="PF01464"/>
    </source>
</evidence>
<dbReference type="InterPro" id="IPR006311">
    <property type="entry name" value="TAT_signal"/>
</dbReference>